<reference evidence="12" key="1">
    <citation type="journal article" date="2019" name="Int. J. Syst. Evol. Microbiol.">
        <title>The Global Catalogue of Microorganisms (GCM) 10K type strain sequencing project: providing services to taxonomists for standard genome sequencing and annotation.</title>
        <authorList>
            <consortium name="The Broad Institute Genomics Platform"/>
            <consortium name="The Broad Institute Genome Sequencing Center for Infectious Disease"/>
            <person name="Wu L."/>
            <person name="Ma J."/>
        </authorList>
    </citation>
    <scope>NUCLEOTIDE SEQUENCE [LARGE SCALE GENOMIC DNA]</scope>
    <source>
        <strain evidence="12">CGMCC 4.7289</strain>
    </source>
</reference>
<feature type="domain" description="NIT" evidence="10">
    <location>
        <begin position="52"/>
        <end position="306"/>
    </location>
</feature>
<name>A0ABV8LST5_9ACTN</name>
<dbReference type="RefSeq" id="WP_382190281.1">
    <property type="nucleotide sequence ID" value="NZ_JBHSAY010000009.1"/>
</dbReference>
<keyword evidence="12" id="KW-1185">Reference proteome</keyword>
<evidence type="ECO:0000256" key="5">
    <source>
        <dbReference type="ARBA" id="ARBA00022692"/>
    </source>
</evidence>
<dbReference type="Proteomes" id="UP001595816">
    <property type="component" value="Unassembled WGS sequence"/>
</dbReference>
<dbReference type="InterPro" id="IPR005467">
    <property type="entry name" value="His_kinase_dom"/>
</dbReference>
<dbReference type="InterPro" id="IPR003594">
    <property type="entry name" value="HATPase_dom"/>
</dbReference>
<evidence type="ECO:0000256" key="8">
    <source>
        <dbReference type="SAM" id="MobiDB-lite"/>
    </source>
</evidence>
<feature type="domain" description="Histidine kinase" evidence="9">
    <location>
        <begin position="521"/>
        <end position="626"/>
    </location>
</feature>
<keyword evidence="7" id="KW-0472">Membrane</keyword>
<keyword evidence="6" id="KW-0418">Kinase</keyword>
<dbReference type="PROSITE" id="PS50906">
    <property type="entry name" value="NIT"/>
    <property type="match status" value="1"/>
</dbReference>
<dbReference type="EMBL" id="JBHSAY010000009">
    <property type="protein sequence ID" value="MFC4132914.1"/>
    <property type="molecule type" value="Genomic_DNA"/>
</dbReference>
<evidence type="ECO:0000256" key="2">
    <source>
        <dbReference type="ARBA" id="ARBA00012438"/>
    </source>
</evidence>
<evidence type="ECO:0000313" key="11">
    <source>
        <dbReference type="EMBL" id="MFC4132914.1"/>
    </source>
</evidence>
<evidence type="ECO:0000256" key="7">
    <source>
        <dbReference type="ARBA" id="ARBA00022989"/>
    </source>
</evidence>
<evidence type="ECO:0000256" key="6">
    <source>
        <dbReference type="ARBA" id="ARBA00022777"/>
    </source>
</evidence>
<evidence type="ECO:0000259" key="9">
    <source>
        <dbReference type="PROSITE" id="PS50109"/>
    </source>
</evidence>
<dbReference type="SMART" id="SM00387">
    <property type="entry name" value="HATPase_c"/>
    <property type="match status" value="1"/>
</dbReference>
<dbReference type="InterPro" id="IPR013587">
    <property type="entry name" value="Nitrate/nitrite_sensing"/>
</dbReference>
<dbReference type="PANTHER" id="PTHR45436:SF5">
    <property type="entry name" value="SENSOR HISTIDINE KINASE TRCS"/>
    <property type="match status" value="1"/>
</dbReference>
<comment type="caution">
    <text evidence="11">The sequence shown here is derived from an EMBL/GenBank/DDBJ whole genome shotgun (WGS) entry which is preliminary data.</text>
</comment>
<dbReference type="PANTHER" id="PTHR45436">
    <property type="entry name" value="SENSOR HISTIDINE KINASE YKOH"/>
    <property type="match status" value="1"/>
</dbReference>
<proteinExistence type="predicted"/>
<dbReference type="Pfam" id="PF08376">
    <property type="entry name" value="NIT"/>
    <property type="match status" value="1"/>
</dbReference>
<dbReference type="Gene3D" id="3.30.565.10">
    <property type="entry name" value="Histidine kinase-like ATPase, C-terminal domain"/>
    <property type="match status" value="1"/>
</dbReference>
<evidence type="ECO:0000313" key="12">
    <source>
        <dbReference type="Proteomes" id="UP001595816"/>
    </source>
</evidence>
<feature type="compositionally biased region" description="Basic and acidic residues" evidence="8">
    <location>
        <begin position="782"/>
        <end position="792"/>
    </location>
</feature>
<dbReference type="Gene3D" id="6.10.340.10">
    <property type="match status" value="1"/>
</dbReference>
<keyword evidence="7" id="KW-1133">Transmembrane helix</keyword>
<dbReference type="PROSITE" id="PS50109">
    <property type="entry name" value="HIS_KIN"/>
    <property type="match status" value="1"/>
</dbReference>
<protein>
    <recommendedName>
        <fullName evidence="2">histidine kinase</fullName>
        <ecNumber evidence="2">2.7.13.3</ecNumber>
    </recommendedName>
</protein>
<dbReference type="SUPFAM" id="SSF55874">
    <property type="entry name" value="ATPase domain of HSP90 chaperone/DNA topoisomerase II/histidine kinase"/>
    <property type="match status" value="1"/>
</dbReference>
<dbReference type="InterPro" id="IPR036890">
    <property type="entry name" value="HATPase_C_sf"/>
</dbReference>
<evidence type="ECO:0000259" key="10">
    <source>
        <dbReference type="PROSITE" id="PS50906"/>
    </source>
</evidence>
<comment type="catalytic activity">
    <reaction evidence="1">
        <text>ATP + protein L-histidine = ADP + protein N-phospho-L-histidine.</text>
        <dbReference type="EC" id="2.7.13.3"/>
    </reaction>
</comment>
<dbReference type="EC" id="2.7.13.3" evidence="2"/>
<feature type="compositionally biased region" description="Low complexity" evidence="8">
    <location>
        <begin position="761"/>
        <end position="770"/>
    </location>
</feature>
<dbReference type="Pfam" id="PF02518">
    <property type="entry name" value="HATPase_c"/>
    <property type="match status" value="1"/>
</dbReference>
<sequence length="792" mass="84058">MLKRRSIRAKMAALVIIPLVALLGLWLLATALTVGPARNLADAGLFARHVGGPAAQVVAELQTERRLTVVQLAQPGTSAEITAQRDATDTAVRDFRQQSASGDVTDRADDLIKRRLSEFTAELDQLQAARNAADAGGAGRSADLRAAAMTGYTKIIDSAYRLFVPLAEVQDPQLSQLSRTLIGLSRARELVAQEDALVSAVFAVGKPTMNDVTQIAGAIGAQRQLFADAVGELPDADRARYQEMVRGDAFVQLAVMEEAFLSRGQPNNPLPINAANWRTATNAVLKALRSFEEQAAAAPAERSEAAVSAAYTRIVATGLAGLISVALALWVGLRVSRSVAGRLLRLRDTATDLAEVELPAVVARLRKGERVEVAEAELSFGHDEIGEVGRAFAEVRQTAVRSAVDEAVLRHGLNEVFLNVARRSQTLLHRQLSLLDRMERRARDPQELEDLFRLDHLSTRMRRHAEDLVILAGGAPGRGWRHPVAAVDVIRGSVSEIEEYVRVVVEKIPDVAIAGRAVGDIIHLLAELVENGTSFSPPQTRVTVSAESRSDGLLVRVADRGLGMTEEALQEANARLAVPPDFDPANSARLGLLVVARLAARHGIAVELTRSEQGGVCAEALIPQSLIATVPKPAAKPAPVTTDLPRRPAGVRMPAQAEVSARPEPVVQTAGGIDVGGLPRRSRQAPPDPPTSPAAEAAGPVSERTPQRVRANLAAFQRGTASGRASLDPVTEKADAVAEQPAAVGGETDSSTTVHKGDNGPSAAQPSPAAKKPETGPVEGDQPARDEGETQP</sequence>
<evidence type="ECO:0000256" key="1">
    <source>
        <dbReference type="ARBA" id="ARBA00000085"/>
    </source>
</evidence>
<evidence type="ECO:0000256" key="4">
    <source>
        <dbReference type="ARBA" id="ARBA00022679"/>
    </source>
</evidence>
<keyword evidence="4" id="KW-0808">Transferase</keyword>
<evidence type="ECO:0000256" key="3">
    <source>
        <dbReference type="ARBA" id="ARBA00022553"/>
    </source>
</evidence>
<dbReference type="InterPro" id="IPR050428">
    <property type="entry name" value="TCS_sensor_his_kinase"/>
</dbReference>
<gene>
    <name evidence="11" type="ORF">ACFOZ4_20075</name>
</gene>
<feature type="region of interest" description="Disordered" evidence="8">
    <location>
        <begin position="656"/>
        <end position="792"/>
    </location>
</feature>
<accession>A0ABV8LST5</accession>
<dbReference type="InterPro" id="IPR010910">
    <property type="entry name" value="Nitrate/nitrite_sensing_bac"/>
</dbReference>
<organism evidence="11 12">
    <name type="scientific">Hamadaea flava</name>
    <dbReference type="NCBI Taxonomy" id="1742688"/>
    <lineage>
        <taxon>Bacteria</taxon>
        <taxon>Bacillati</taxon>
        <taxon>Actinomycetota</taxon>
        <taxon>Actinomycetes</taxon>
        <taxon>Micromonosporales</taxon>
        <taxon>Micromonosporaceae</taxon>
        <taxon>Hamadaea</taxon>
    </lineage>
</organism>
<keyword evidence="3" id="KW-0597">Phosphoprotein</keyword>
<keyword evidence="5" id="KW-0812">Transmembrane</keyword>